<accession>A0A9E7SVC2</accession>
<evidence type="ECO:0000313" key="7">
    <source>
        <dbReference type="EMBL" id="UTF55704.1"/>
    </source>
</evidence>
<dbReference type="EMBL" id="CP100356">
    <property type="protein sequence ID" value="UTF55704.1"/>
    <property type="molecule type" value="Genomic_DNA"/>
</dbReference>
<dbReference type="Gene3D" id="3.40.50.300">
    <property type="entry name" value="P-loop containing nucleotide triphosphate hydrolases"/>
    <property type="match status" value="1"/>
</dbReference>
<dbReference type="InterPro" id="IPR013563">
    <property type="entry name" value="Oligopep_ABC_C"/>
</dbReference>
<keyword evidence="4 7" id="KW-0067">ATP-binding</keyword>
<name>A0A9E7SVC2_9EURY</name>
<sequence>MTQTNQQVTTEESFAPVVRTESLTKHFTENDSWLNRIRPNREVRTIRAVDGVDLSVQSGEILGLVGESGCGKSTLARTILRLIEPTDGKIYFGDEEVTSYSGSELLEFRSKAQMIYQDPFESLNPRYTVRKTLVEPMEIHGIGDNKQERIQRAGDLLEEVGLSKEHLDRYPHEFSGGQRQRIAIARAMSVEPELIVADEPTSALDVSVQAQILNLIFDLQQKRDLTMLFITHDLAVVRQICDRVIVMYLGQVVERGPTSELFQHAEHPYTQSLLSSIPLPDPNLQRESIRLEGDVPSPINPPSGCNFHPRCPKVIPPENWAHSHEEWRRVLRYKTRLKNGDVQPEAMRRELETRQNSVTDDDILDALYEEHVGEWTPSHLGSQEGKKNSTQELPPSVEEEIRRSLNVAITDSNTKAVKLVDELWNTVCATDIPDEIVTADMRSASCHLYDETMPGQPDRAIGVVGSKAKSSAPNLEERK</sequence>
<evidence type="ECO:0000256" key="5">
    <source>
        <dbReference type="SAM" id="MobiDB-lite"/>
    </source>
</evidence>
<dbReference type="Pfam" id="PF08352">
    <property type="entry name" value="oligo_HPY"/>
    <property type="match status" value="1"/>
</dbReference>
<dbReference type="SMART" id="SM00382">
    <property type="entry name" value="AAA"/>
    <property type="match status" value="1"/>
</dbReference>
<dbReference type="RefSeq" id="WP_254161005.1">
    <property type="nucleotide sequence ID" value="NZ_CP100356.1"/>
</dbReference>
<dbReference type="AlphaFoldDB" id="A0A9E7SVC2"/>
<feature type="region of interest" description="Disordered" evidence="5">
    <location>
        <begin position="376"/>
        <end position="397"/>
    </location>
</feature>
<dbReference type="InterPro" id="IPR027417">
    <property type="entry name" value="P-loop_NTPase"/>
</dbReference>
<evidence type="ECO:0000256" key="4">
    <source>
        <dbReference type="ARBA" id="ARBA00022840"/>
    </source>
</evidence>
<keyword evidence="2" id="KW-0813">Transport</keyword>
<keyword evidence="7" id="KW-0614">Plasmid</keyword>
<dbReference type="GO" id="GO:0055085">
    <property type="term" value="P:transmembrane transport"/>
    <property type="evidence" value="ECO:0007669"/>
    <property type="project" value="UniProtKB-ARBA"/>
</dbReference>
<dbReference type="NCBIfam" id="TIGR01727">
    <property type="entry name" value="oligo_HPY"/>
    <property type="match status" value="1"/>
</dbReference>
<comment type="similarity">
    <text evidence="1">Belongs to the ABC transporter superfamily.</text>
</comment>
<dbReference type="FunFam" id="3.40.50.300:FF:000016">
    <property type="entry name" value="Oligopeptide ABC transporter ATP-binding component"/>
    <property type="match status" value="1"/>
</dbReference>
<geneLocation type="plasmid" evidence="7 8">
    <name>unnamed1</name>
</geneLocation>
<dbReference type="PANTHER" id="PTHR43776:SF7">
    <property type="entry name" value="D,D-DIPEPTIDE TRANSPORT ATP-BINDING PROTEIN DDPF-RELATED"/>
    <property type="match status" value="1"/>
</dbReference>
<proteinExistence type="inferred from homology"/>
<gene>
    <name evidence="7" type="ORF">NGM29_18600</name>
</gene>
<dbReference type="SUPFAM" id="SSF52540">
    <property type="entry name" value="P-loop containing nucleoside triphosphate hydrolases"/>
    <property type="match status" value="1"/>
</dbReference>
<dbReference type="PROSITE" id="PS00211">
    <property type="entry name" value="ABC_TRANSPORTER_1"/>
    <property type="match status" value="1"/>
</dbReference>
<keyword evidence="8" id="KW-1185">Reference proteome</keyword>
<dbReference type="GeneID" id="73292100"/>
<organism evidence="7 8">
    <name type="scientific">Natronosalvus rutilus</name>
    <dbReference type="NCBI Taxonomy" id="2953753"/>
    <lineage>
        <taxon>Archaea</taxon>
        <taxon>Methanobacteriati</taxon>
        <taxon>Methanobacteriota</taxon>
        <taxon>Stenosarchaea group</taxon>
        <taxon>Halobacteria</taxon>
        <taxon>Halobacteriales</taxon>
        <taxon>Natrialbaceae</taxon>
        <taxon>Natronosalvus</taxon>
    </lineage>
</organism>
<dbReference type="PROSITE" id="PS50893">
    <property type="entry name" value="ABC_TRANSPORTER_2"/>
    <property type="match status" value="1"/>
</dbReference>
<dbReference type="GO" id="GO:0015833">
    <property type="term" value="P:peptide transport"/>
    <property type="evidence" value="ECO:0007669"/>
    <property type="project" value="InterPro"/>
</dbReference>
<reference evidence="7" key="1">
    <citation type="submission" date="2022-06" db="EMBL/GenBank/DDBJ databases">
        <title>Diverse halophilic archaea isolated from saline environments.</title>
        <authorList>
            <person name="Cui H.-L."/>
        </authorList>
    </citation>
    <scope>NUCLEOTIDE SEQUENCE</scope>
    <source>
        <strain evidence="7">WLHS1</strain>
        <plasmid evidence="7">unnamed1</plasmid>
    </source>
</reference>
<dbReference type="GO" id="GO:0005524">
    <property type="term" value="F:ATP binding"/>
    <property type="evidence" value="ECO:0007669"/>
    <property type="project" value="UniProtKB-KW"/>
</dbReference>
<evidence type="ECO:0000313" key="8">
    <source>
        <dbReference type="Proteomes" id="UP001056855"/>
    </source>
</evidence>
<evidence type="ECO:0000256" key="3">
    <source>
        <dbReference type="ARBA" id="ARBA00022741"/>
    </source>
</evidence>
<protein>
    <submittedName>
        <fullName evidence="7">ABC transporter ATP-binding protein</fullName>
    </submittedName>
</protein>
<dbReference type="CDD" id="cd03257">
    <property type="entry name" value="ABC_NikE_OppD_transporters"/>
    <property type="match status" value="1"/>
</dbReference>
<dbReference type="InterPro" id="IPR050319">
    <property type="entry name" value="ABC_transp_ATP-bind"/>
</dbReference>
<dbReference type="GO" id="GO:0016887">
    <property type="term" value="F:ATP hydrolysis activity"/>
    <property type="evidence" value="ECO:0007669"/>
    <property type="project" value="InterPro"/>
</dbReference>
<evidence type="ECO:0000259" key="6">
    <source>
        <dbReference type="PROSITE" id="PS50893"/>
    </source>
</evidence>
<dbReference type="KEGG" id="sawl:NGM29_18600"/>
<dbReference type="InterPro" id="IPR017871">
    <property type="entry name" value="ABC_transporter-like_CS"/>
</dbReference>
<feature type="domain" description="ABC transporter" evidence="6">
    <location>
        <begin position="18"/>
        <end position="274"/>
    </location>
</feature>
<evidence type="ECO:0000256" key="1">
    <source>
        <dbReference type="ARBA" id="ARBA00005417"/>
    </source>
</evidence>
<dbReference type="PANTHER" id="PTHR43776">
    <property type="entry name" value="TRANSPORT ATP-BINDING PROTEIN"/>
    <property type="match status" value="1"/>
</dbReference>
<dbReference type="InterPro" id="IPR003593">
    <property type="entry name" value="AAA+_ATPase"/>
</dbReference>
<evidence type="ECO:0000256" key="2">
    <source>
        <dbReference type="ARBA" id="ARBA00022448"/>
    </source>
</evidence>
<dbReference type="Pfam" id="PF00005">
    <property type="entry name" value="ABC_tran"/>
    <property type="match status" value="1"/>
</dbReference>
<dbReference type="InterPro" id="IPR003439">
    <property type="entry name" value="ABC_transporter-like_ATP-bd"/>
</dbReference>
<keyword evidence="3" id="KW-0547">Nucleotide-binding</keyword>
<dbReference type="Proteomes" id="UP001056855">
    <property type="component" value="Plasmid unnamed1"/>
</dbReference>